<dbReference type="Gene3D" id="1.10.510.10">
    <property type="entry name" value="Transferase(Phosphotransferase) domain 1"/>
    <property type="match status" value="1"/>
</dbReference>
<keyword evidence="6" id="KW-0067">ATP-binding</keyword>
<dbReference type="PROSITE" id="PS50011">
    <property type="entry name" value="PROTEIN_KINASE_DOM"/>
    <property type="match status" value="1"/>
</dbReference>
<comment type="caution">
    <text evidence="8">The sequence shown here is derived from an EMBL/GenBank/DDBJ whole genome shotgun (WGS) entry which is preliminary data.</text>
</comment>
<evidence type="ECO:0000256" key="5">
    <source>
        <dbReference type="ARBA" id="ARBA00022777"/>
    </source>
</evidence>
<proteinExistence type="predicted"/>
<feature type="domain" description="Protein kinase" evidence="7">
    <location>
        <begin position="1"/>
        <end position="226"/>
    </location>
</feature>
<dbReference type="CDD" id="cd05123">
    <property type="entry name" value="STKc_AGC"/>
    <property type="match status" value="1"/>
</dbReference>
<dbReference type="PROSITE" id="PS00108">
    <property type="entry name" value="PROTEIN_KINASE_ST"/>
    <property type="match status" value="1"/>
</dbReference>
<dbReference type="FunFam" id="1.10.510.10:FF:000048">
    <property type="entry name" value="Protein kinase C"/>
    <property type="match status" value="1"/>
</dbReference>
<dbReference type="Pfam" id="PF00069">
    <property type="entry name" value="Pkinase"/>
    <property type="match status" value="1"/>
</dbReference>
<keyword evidence="5" id="KW-0418">Kinase</keyword>
<dbReference type="InterPro" id="IPR045270">
    <property type="entry name" value="STKc_AGC"/>
</dbReference>
<evidence type="ECO:0000256" key="4">
    <source>
        <dbReference type="ARBA" id="ARBA00022741"/>
    </source>
</evidence>
<protein>
    <submittedName>
        <fullName evidence="8">DgyrCDS14213</fullName>
    </submittedName>
</protein>
<organism evidence="8 9">
    <name type="scientific">Dimorphilus gyrociliatus</name>
    <dbReference type="NCBI Taxonomy" id="2664684"/>
    <lineage>
        <taxon>Eukaryota</taxon>
        <taxon>Metazoa</taxon>
        <taxon>Spiralia</taxon>
        <taxon>Lophotrochozoa</taxon>
        <taxon>Annelida</taxon>
        <taxon>Polychaeta</taxon>
        <taxon>Polychaeta incertae sedis</taxon>
        <taxon>Dinophilidae</taxon>
        <taxon>Dimorphilus</taxon>
    </lineage>
</organism>
<evidence type="ECO:0000256" key="2">
    <source>
        <dbReference type="ARBA" id="ARBA00022553"/>
    </source>
</evidence>
<gene>
    <name evidence="8" type="ORF">DGYR_LOCUS13326</name>
</gene>
<keyword evidence="1" id="KW-0723">Serine/threonine-protein kinase</keyword>
<sequence>MQKSTISELGAKKRVKDEASIQSSFSKHPFIVKAFSFFQDMDNLNILMEYKPNGDLFALWKQSDRFSENLTRVYIAEIALGLDFLHKNGIIYRDLKMENILLDELGHISITDFGLSKCLSIGERTRTICGTLQYIAPEVLAMQTYTHSADWWSLGILMYSLLAGHFPVKPGKDHFEMAKMCSQSTYELPFYGNYSNEAKHIVKNLLEKDSRRRLHDIYSLQNQPFFQRLNFDVVFAKKIPIFDIILENCNQYTTKRINEIFSVLPPMYFQSENTEIKLNGINGDYINGFDYDATFMVGNRTYVWCNSIAQAKPILV</sequence>
<keyword evidence="2" id="KW-0597">Phosphoprotein</keyword>
<evidence type="ECO:0000259" key="7">
    <source>
        <dbReference type="PROSITE" id="PS50011"/>
    </source>
</evidence>
<name>A0A7I8WD50_9ANNE</name>
<dbReference type="SMART" id="SM00220">
    <property type="entry name" value="S_TKc"/>
    <property type="match status" value="1"/>
</dbReference>
<evidence type="ECO:0000256" key="1">
    <source>
        <dbReference type="ARBA" id="ARBA00022527"/>
    </source>
</evidence>
<accession>A0A7I8WD50</accession>
<evidence type="ECO:0000313" key="8">
    <source>
        <dbReference type="EMBL" id="CAD5126040.1"/>
    </source>
</evidence>
<evidence type="ECO:0000313" key="9">
    <source>
        <dbReference type="Proteomes" id="UP000549394"/>
    </source>
</evidence>
<dbReference type="EMBL" id="CAJFCJ010000031">
    <property type="protein sequence ID" value="CAD5126040.1"/>
    <property type="molecule type" value="Genomic_DNA"/>
</dbReference>
<dbReference type="InterPro" id="IPR000719">
    <property type="entry name" value="Prot_kinase_dom"/>
</dbReference>
<dbReference type="AlphaFoldDB" id="A0A7I8WD50"/>
<reference evidence="8 9" key="1">
    <citation type="submission" date="2020-08" db="EMBL/GenBank/DDBJ databases">
        <authorList>
            <person name="Hejnol A."/>
        </authorList>
    </citation>
    <scope>NUCLEOTIDE SEQUENCE [LARGE SCALE GENOMIC DNA]</scope>
</reference>
<dbReference type="PANTHER" id="PTHR24355:SF1">
    <property type="entry name" value="RIBOSOMAL PROTEIN S6 KINASE-RELATED PROTEIN"/>
    <property type="match status" value="1"/>
</dbReference>
<keyword evidence="4" id="KW-0547">Nucleotide-binding</keyword>
<dbReference type="PANTHER" id="PTHR24355">
    <property type="entry name" value="G PROTEIN-COUPLED RECEPTOR KINASE/RIBOSOMAL PROTEIN S6 KINASE"/>
    <property type="match status" value="1"/>
</dbReference>
<dbReference type="GO" id="GO:0005524">
    <property type="term" value="F:ATP binding"/>
    <property type="evidence" value="ECO:0007669"/>
    <property type="project" value="UniProtKB-KW"/>
</dbReference>
<evidence type="ECO:0000256" key="6">
    <source>
        <dbReference type="ARBA" id="ARBA00022840"/>
    </source>
</evidence>
<dbReference type="GO" id="GO:0004674">
    <property type="term" value="F:protein serine/threonine kinase activity"/>
    <property type="evidence" value="ECO:0007669"/>
    <property type="project" value="UniProtKB-KW"/>
</dbReference>
<dbReference type="InterPro" id="IPR008271">
    <property type="entry name" value="Ser/Thr_kinase_AS"/>
</dbReference>
<dbReference type="SUPFAM" id="SSF56112">
    <property type="entry name" value="Protein kinase-like (PK-like)"/>
    <property type="match status" value="1"/>
</dbReference>
<dbReference type="Gene3D" id="3.30.200.20">
    <property type="entry name" value="Phosphorylase Kinase, domain 1"/>
    <property type="match status" value="1"/>
</dbReference>
<keyword evidence="3" id="KW-0808">Transferase</keyword>
<dbReference type="OrthoDB" id="3205605at2759"/>
<dbReference type="Proteomes" id="UP000549394">
    <property type="component" value="Unassembled WGS sequence"/>
</dbReference>
<keyword evidence="9" id="KW-1185">Reference proteome</keyword>
<dbReference type="InterPro" id="IPR011009">
    <property type="entry name" value="Kinase-like_dom_sf"/>
</dbReference>
<evidence type="ECO:0000256" key="3">
    <source>
        <dbReference type="ARBA" id="ARBA00022679"/>
    </source>
</evidence>